<evidence type="ECO:0000256" key="1">
    <source>
        <dbReference type="SAM" id="MobiDB-lite"/>
    </source>
</evidence>
<name>A0A371CJJ3_9APHY</name>
<proteinExistence type="predicted"/>
<dbReference type="OrthoDB" id="3182478at2759"/>
<dbReference type="Proteomes" id="UP000256964">
    <property type="component" value="Unassembled WGS sequence"/>
</dbReference>
<dbReference type="AlphaFoldDB" id="A0A371CJJ3"/>
<keyword evidence="3" id="KW-1185">Reference proteome</keyword>
<sequence>MIRRPPTLIQMTDGDVQQVRDALMRQKAETLAAQQGVPAQAAAAGTPAQPYHHVEEQKKKREAMSKDERLVFSMLVMDYAEWW</sequence>
<accession>A0A371CJJ3</accession>
<evidence type="ECO:0000313" key="3">
    <source>
        <dbReference type="Proteomes" id="UP000256964"/>
    </source>
</evidence>
<organism evidence="2 3">
    <name type="scientific">Lentinus brumalis</name>
    <dbReference type="NCBI Taxonomy" id="2498619"/>
    <lineage>
        <taxon>Eukaryota</taxon>
        <taxon>Fungi</taxon>
        <taxon>Dikarya</taxon>
        <taxon>Basidiomycota</taxon>
        <taxon>Agaricomycotina</taxon>
        <taxon>Agaricomycetes</taxon>
        <taxon>Polyporales</taxon>
        <taxon>Polyporaceae</taxon>
        <taxon>Lentinus</taxon>
    </lineage>
</organism>
<reference evidence="2 3" key="1">
    <citation type="journal article" date="2018" name="Biotechnol. Biofuels">
        <title>Integrative visual omics of the white-rot fungus Polyporus brumalis exposes the biotechnological potential of its oxidative enzymes for delignifying raw plant biomass.</title>
        <authorList>
            <person name="Miyauchi S."/>
            <person name="Rancon A."/>
            <person name="Drula E."/>
            <person name="Hage H."/>
            <person name="Chaduli D."/>
            <person name="Favel A."/>
            <person name="Grisel S."/>
            <person name="Henrissat B."/>
            <person name="Herpoel-Gimbert I."/>
            <person name="Ruiz-Duenas F.J."/>
            <person name="Chevret D."/>
            <person name="Hainaut M."/>
            <person name="Lin J."/>
            <person name="Wang M."/>
            <person name="Pangilinan J."/>
            <person name="Lipzen A."/>
            <person name="Lesage-Meessen L."/>
            <person name="Navarro D."/>
            <person name="Riley R."/>
            <person name="Grigoriev I.V."/>
            <person name="Zhou S."/>
            <person name="Raouche S."/>
            <person name="Rosso M.N."/>
        </authorList>
    </citation>
    <scope>NUCLEOTIDE SEQUENCE [LARGE SCALE GENOMIC DNA]</scope>
    <source>
        <strain evidence="2 3">BRFM 1820</strain>
    </source>
</reference>
<feature type="region of interest" description="Disordered" evidence="1">
    <location>
        <begin position="30"/>
        <end position="51"/>
    </location>
</feature>
<feature type="compositionally biased region" description="Low complexity" evidence="1">
    <location>
        <begin position="32"/>
        <end position="50"/>
    </location>
</feature>
<evidence type="ECO:0000313" key="2">
    <source>
        <dbReference type="EMBL" id="RDX40448.1"/>
    </source>
</evidence>
<protein>
    <submittedName>
        <fullName evidence="2">Uncharacterized protein</fullName>
    </submittedName>
</protein>
<dbReference type="EMBL" id="KZ857555">
    <property type="protein sequence ID" value="RDX40448.1"/>
    <property type="molecule type" value="Genomic_DNA"/>
</dbReference>
<gene>
    <name evidence="2" type="ORF">OH76DRAFT_1490276</name>
</gene>